<reference evidence="2" key="1">
    <citation type="submission" date="2013-07" db="EMBL/GenBank/DDBJ databases">
        <title>Functional and evolutionary insights for the origin and mechanisms of complete desiccation tolerance from genome of the sleeping chironomid Polypedilum vanderplanki.</title>
        <authorList>
            <person name="Gusev O."/>
            <person name="Suetsugu Y."/>
            <person name="Cornette R."/>
            <person name="Kawashima T."/>
            <person name="Logacheva M."/>
            <person name="Kondrashev A."/>
            <person name="Penin A."/>
            <person name="Hatanaka R."/>
            <person name="Kikuta S."/>
            <person name="Shimura S."/>
            <person name="Katayose Y."/>
            <person name="Matsumoto T."/>
            <person name="Shagimardanova E."/>
            <person name="Alexeev D."/>
            <person name="Govorun V."/>
            <person name="Wisecaver J."/>
            <person name="Mikheyev A."/>
            <person name="Koyanagi R."/>
            <person name="Nishiyama T."/>
            <person name="Shigenobu S."/>
            <person name="Shibata T.F."/>
            <person name="Hasebe M."/>
            <person name="Okuda T."/>
            <person name="Satoh N."/>
            <person name="Kikawada T."/>
        </authorList>
    </citation>
    <scope>NUCLEOTIDE SEQUENCE</scope>
</reference>
<dbReference type="GO" id="GO:0015035">
    <property type="term" value="F:protein-disulfide reductase activity"/>
    <property type="evidence" value="ECO:0007669"/>
    <property type="project" value="TreeGrafter"/>
</dbReference>
<sequence length="112" mass="12859">MAGRRHSYKVEDEHEFEEKVLHSKEPVMVGFFDKSDQTSKIALFRAQQVVDEMEGKVELAKVFVDELSELSEKYGIKQTPVIDIFQNGEQKGQMSGVHDLVDLRRFVGNTIE</sequence>
<dbReference type="EMBL" id="AB842152">
    <property type="protein sequence ID" value="BAN67609.1"/>
    <property type="molecule type" value="mRNA"/>
</dbReference>
<gene>
    <name evidence="2" type="primary">PvTrx10</name>
    <name evidence="3" type="ORF">PVAND_017502</name>
</gene>
<dbReference type="OrthoDB" id="19690at2759"/>
<dbReference type="AlphaFoldDB" id="S6BNH6"/>
<organism evidence="2">
    <name type="scientific">Polypedilum vanderplanki</name>
    <name type="common">Sleeping chironomid midge</name>
    <dbReference type="NCBI Taxonomy" id="319348"/>
    <lineage>
        <taxon>Eukaryota</taxon>
        <taxon>Metazoa</taxon>
        <taxon>Ecdysozoa</taxon>
        <taxon>Arthropoda</taxon>
        <taxon>Hexapoda</taxon>
        <taxon>Insecta</taxon>
        <taxon>Pterygota</taxon>
        <taxon>Neoptera</taxon>
        <taxon>Endopterygota</taxon>
        <taxon>Diptera</taxon>
        <taxon>Nematocera</taxon>
        <taxon>Chironomoidea</taxon>
        <taxon>Chironomidae</taxon>
        <taxon>Chironominae</taxon>
        <taxon>Polypedilum</taxon>
        <taxon>Polypedilum</taxon>
    </lineage>
</organism>
<dbReference type="PANTHER" id="PTHR45663:SF11">
    <property type="entry name" value="GEO12009P1"/>
    <property type="match status" value="1"/>
</dbReference>
<dbReference type="InterPro" id="IPR036249">
    <property type="entry name" value="Thioredoxin-like_sf"/>
</dbReference>
<evidence type="ECO:0000313" key="3">
    <source>
        <dbReference type="EMBL" id="KAG5669617.1"/>
    </source>
</evidence>
<dbReference type="Gene3D" id="3.40.30.10">
    <property type="entry name" value="Glutaredoxin"/>
    <property type="match status" value="1"/>
</dbReference>
<proteinExistence type="evidence at transcript level"/>
<dbReference type="SUPFAM" id="SSF52833">
    <property type="entry name" value="Thioredoxin-like"/>
    <property type="match status" value="1"/>
</dbReference>
<evidence type="ECO:0000259" key="1">
    <source>
        <dbReference type="Pfam" id="PF00085"/>
    </source>
</evidence>
<name>S6BNH6_POLVA</name>
<dbReference type="CDD" id="cd02947">
    <property type="entry name" value="TRX_family"/>
    <property type="match status" value="1"/>
</dbReference>
<dbReference type="Pfam" id="PF00085">
    <property type="entry name" value="Thioredoxin"/>
    <property type="match status" value="1"/>
</dbReference>
<feature type="domain" description="Thioredoxin" evidence="1">
    <location>
        <begin position="10"/>
        <end position="107"/>
    </location>
</feature>
<dbReference type="PANTHER" id="PTHR45663">
    <property type="entry name" value="GEO12009P1"/>
    <property type="match status" value="1"/>
</dbReference>
<keyword evidence="4" id="KW-1185">Reference proteome</keyword>
<reference evidence="3" key="2">
    <citation type="submission" date="2021-03" db="EMBL/GenBank/DDBJ databases">
        <title>Chromosome level genome of the anhydrobiotic midge Polypedilum vanderplanki.</title>
        <authorList>
            <person name="Yoshida Y."/>
            <person name="Kikawada T."/>
            <person name="Gusev O."/>
        </authorList>
    </citation>
    <scope>NUCLEOTIDE SEQUENCE</scope>
    <source>
        <strain evidence="3">NIAS01</strain>
        <tissue evidence="3">Whole body or cell culture</tissue>
    </source>
</reference>
<dbReference type="Proteomes" id="UP001107558">
    <property type="component" value="Chromosome 4"/>
</dbReference>
<dbReference type="EMBL" id="JADBJN010000004">
    <property type="protein sequence ID" value="KAG5669617.1"/>
    <property type="molecule type" value="Genomic_DNA"/>
</dbReference>
<evidence type="ECO:0000313" key="2">
    <source>
        <dbReference type="EMBL" id="BAN67609.1"/>
    </source>
</evidence>
<protein>
    <submittedName>
        <fullName evidence="2">Thioredoxin</fullName>
    </submittedName>
</protein>
<accession>S6BNH6</accession>
<evidence type="ECO:0000313" key="4">
    <source>
        <dbReference type="Proteomes" id="UP001107558"/>
    </source>
</evidence>
<dbReference type="InterPro" id="IPR013766">
    <property type="entry name" value="Thioredoxin_domain"/>
</dbReference>
<dbReference type="GO" id="GO:0005737">
    <property type="term" value="C:cytoplasm"/>
    <property type="evidence" value="ECO:0007669"/>
    <property type="project" value="TreeGrafter"/>
</dbReference>